<keyword evidence="3" id="KW-1185">Reference proteome</keyword>
<dbReference type="SUPFAM" id="SSF53474">
    <property type="entry name" value="alpha/beta-Hydrolases"/>
    <property type="match status" value="1"/>
</dbReference>
<dbReference type="GO" id="GO:0008374">
    <property type="term" value="F:O-acyltransferase activity"/>
    <property type="evidence" value="ECO:0007669"/>
    <property type="project" value="InterPro"/>
</dbReference>
<name>A0A835AHE1_9POAL</name>
<evidence type="ECO:0000256" key="1">
    <source>
        <dbReference type="SAM" id="MobiDB-lite"/>
    </source>
</evidence>
<evidence type="ECO:0000313" key="2">
    <source>
        <dbReference type="EMBL" id="KAF8659080.1"/>
    </source>
</evidence>
<organism evidence="2 3">
    <name type="scientific">Digitaria exilis</name>
    <dbReference type="NCBI Taxonomy" id="1010633"/>
    <lineage>
        <taxon>Eukaryota</taxon>
        <taxon>Viridiplantae</taxon>
        <taxon>Streptophyta</taxon>
        <taxon>Embryophyta</taxon>
        <taxon>Tracheophyta</taxon>
        <taxon>Spermatophyta</taxon>
        <taxon>Magnoliopsida</taxon>
        <taxon>Liliopsida</taxon>
        <taxon>Poales</taxon>
        <taxon>Poaceae</taxon>
        <taxon>PACMAD clade</taxon>
        <taxon>Panicoideae</taxon>
        <taxon>Panicodae</taxon>
        <taxon>Paniceae</taxon>
        <taxon>Anthephorinae</taxon>
        <taxon>Digitaria</taxon>
    </lineage>
</organism>
<accession>A0A835AHE1</accession>
<dbReference type="EMBL" id="JACEFO010002475">
    <property type="protein sequence ID" value="KAF8659080.1"/>
    <property type="molecule type" value="Genomic_DNA"/>
</dbReference>
<gene>
    <name evidence="2" type="ORF">HU200_058723</name>
</gene>
<sequence>MEKLVTTLEGVGYRDGENMFGANYDFRYAAAPPGQPSEVFDSDLSRIRDLVEHASRKNGGKPVIFVSHAFGGYLALEFLSRSPLSWRQRLIKHYLMLSMGDGGDVVILRTIASANAGPSSNVLFYANTSRSFASPLAALASPRVFGHAPLVVTRDKNYSAFELSDLLSDLGFPDVAPRYLRRALPVTLGIRAPLVPTTTVVGVGLPSPVRLTYWDGDFGKVPQVENDDGDGFMNFEVVSAWRTVIENDPDQGYFKLILLPNVTHYGVVSDDLALKRLRPIRHTPARLAHPQPQRVVTHSARHACPLVAGGVVPSPTLAATALPPRPNAAQPPKLAAGSPSAPKRMVAAGHHSSSPFTGDGIVNGHP</sequence>
<proteinExistence type="predicted"/>
<comment type="caution">
    <text evidence="2">The sequence shown here is derived from an EMBL/GenBank/DDBJ whole genome shotgun (WGS) entry which is preliminary data.</text>
</comment>
<dbReference type="PANTHER" id="PTHR11440">
    <property type="entry name" value="LECITHIN-CHOLESTEROL ACYLTRANSFERASE-RELATED"/>
    <property type="match status" value="1"/>
</dbReference>
<dbReference type="Gene3D" id="3.40.50.1820">
    <property type="entry name" value="alpha/beta hydrolase"/>
    <property type="match status" value="1"/>
</dbReference>
<reference evidence="2" key="1">
    <citation type="submission" date="2020-07" db="EMBL/GenBank/DDBJ databases">
        <title>Genome sequence and genetic diversity analysis of an under-domesticated orphan crop, white fonio (Digitaria exilis).</title>
        <authorList>
            <person name="Bennetzen J.L."/>
            <person name="Chen S."/>
            <person name="Ma X."/>
            <person name="Wang X."/>
            <person name="Yssel A.E.J."/>
            <person name="Chaluvadi S.R."/>
            <person name="Johnson M."/>
            <person name="Gangashetty P."/>
            <person name="Hamidou F."/>
            <person name="Sanogo M.D."/>
            <person name="Zwaenepoel A."/>
            <person name="Wallace J."/>
            <person name="Van De Peer Y."/>
            <person name="Van Deynze A."/>
        </authorList>
    </citation>
    <scope>NUCLEOTIDE SEQUENCE</scope>
    <source>
        <tissue evidence="2">Leaves</tissue>
    </source>
</reference>
<dbReference type="GO" id="GO:0006629">
    <property type="term" value="P:lipid metabolic process"/>
    <property type="evidence" value="ECO:0007669"/>
    <property type="project" value="InterPro"/>
</dbReference>
<dbReference type="AlphaFoldDB" id="A0A835AHE1"/>
<protein>
    <submittedName>
        <fullName evidence="2">Uncharacterized protein</fullName>
    </submittedName>
</protein>
<dbReference type="OrthoDB" id="190846at2759"/>
<evidence type="ECO:0000313" key="3">
    <source>
        <dbReference type="Proteomes" id="UP000636709"/>
    </source>
</evidence>
<dbReference type="InterPro" id="IPR029058">
    <property type="entry name" value="AB_hydrolase_fold"/>
</dbReference>
<dbReference type="InterPro" id="IPR003386">
    <property type="entry name" value="LACT/PDAT_acylTrfase"/>
</dbReference>
<dbReference type="Proteomes" id="UP000636709">
    <property type="component" value="Unassembled WGS sequence"/>
</dbReference>
<feature type="region of interest" description="Disordered" evidence="1">
    <location>
        <begin position="318"/>
        <end position="366"/>
    </location>
</feature>
<dbReference type="Pfam" id="PF02450">
    <property type="entry name" value="LCAT"/>
    <property type="match status" value="1"/>
</dbReference>